<evidence type="ECO:0000259" key="4">
    <source>
        <dbReference type="Pfam" id="PF13925"/>
    </source>
</evidence>
<keyword evidence="6" id="KW-1185">Reference proteome</keyword>
<reference evidence="5 6" key="1">
    <citation type="submission" date="2022-05" db="EMBL/GenBank/DDBJ databases">
        <authorList>
            <consortium name="Genoscope - CEA"/>
            <person name="William W."/>
        </authorList>
    </citation>
    <scope>NUCLEOTIDE SEQUENCE [LARGE SCALE GENOMIC DNA]</scope>
</reference>
<evidence type="ECO:0000256" key="3">
    <source>
        <dbReference type="ARBA" id="ARBA00023212"/>
    </source>
</evidence>
<evidence type="ECO:0000256" key="1">
    <source>
        <dbReference type="ARBA" id="ARBA00004245"/>
    </source>
</evidence>
<dbReference type="InterPro" id="IPR042404">
    <property type="entry name" value="KATNBL1"/>
</dbReference>
<name>A0ABN8R6Z9_9CNID</name>
<gene>
    <name evidence="5" type="ORF">PEVE_00009118</name>
</gene>
<dbReference type="InterPro" id="IPR028021">
    <property type="entry name" value="Katanin_C-terminal"/>
</dbReference>
<feature type="domain" description="Katanin p80 subunit C-terminal" evidence="4">
    <location>
        <begin position="137"/>
        <end position="295"/>
    </location>
</feature>
<dbReference type="PANTHER" id="PTHR14682:SF1">
    <property type="entry name" value="KATNB1-LIKE PROTEIN 1"/>
    <property type="match status" value="1"/>
</dbReference>
<accession>A0ABN8R6Z9</accession>
<evidence type="ECO:0000256" key="2">
    <source>
        <dbReference type="ARBA" id="ARBA00022490"/>
    </source>
</evidence>
<dbReference type="Proteomes" id="UP001159427">
    <property type="component" value="Unassembled WGS sequence"/>
</dbReference>
<keyword evidence="2" id="KW-0963">Cytoplasm</keyword>
<evidence type="ECO:0000313" key="5">
    <source>
        <dbReference type="EMBL" id="CAH3173593.1"/>
    </source>
</evidence>
<dbReference type="Pfam" id="PF13925">
    <property type="entry name" value="Katanin_con80"/>
    <property type="match status" value="1"/>
</dbReference>
<comment type="subcellular location">
    <subcellularLocation>
        <location evidence="1">Cytoplasm</location>
        <location evidence="1">Cytoskeleton</location>
    </subcellularLocation>
</comment>
<proteinExistence type="predicted"/>
<dbReference type="PANTHER" id="PTHR14682">
    <property type="entry name" value="KATNB1-LIKE PROTEIN 1"/>
    <property type="match status" value="1"/>
</dbReference>
<comment type="caution">
    <text evidence="5">The sequence shown here is derived from an EMBL/GenBank/DDBJ whole genome shotgun (WGS) entry which is preliminary data.</text>
</comment>
<organism evidence="5 6">
    <name type="scientific">Porites evermanni</name>
    <dbReference type="NCBI Taxonomy" id="104178"/>
    <lineage>
        <taxon>Eukaryota</taxon>
        <taxon>Metazoa</taxon>
        <taxon>Cnidaria</taxon>
        <taxon>Anthozoa</taxon>
        <taxon>Hexacorallia</taxon>
        <taxon>Scleractinia</taxon>
        <taxon>Fungiina</taxon>
        <taxon>Poritidae</taxon>
        <taxon>Porites</taxon>
    </lineage>
</organism>
<dbReference type="EMBL" id="CALNXI010001626">
    <property type="protein sequence ID" value="CAH3173593.1"/>
    <property type="molecule type" value="Genomic_DNA"/>
</dbReference>
<sequence>MAERRDNKGACGFFYYDWAQSRYRWSSENHLTNFKVRKSVCSPSEAKSEASLDDHNLSKVVNKTPAEWKDPIIGNMKNPLQDKDVNQILQCNQFPFRRHSQEDLLAQVIISKKGPTVVKSQSLCSLQPKNEAQEITKGHGTMISVLQTRLLRLRAAQTLWHKDTNALIEYLLRLKDESVLVDVMPFLTIRVREVSPEGHALSMGACLEMLPVLEKLLTSKFEDYIIAALNMIREMIKRWWMQLKVVTNKKVSPEWQRCSRSVNGLYMAILSLSAIIVKLSKRKGRVGEKAIVVTKLLDLL</sequence>
<keyword evidence="3" id="KW-0206">Cytoskeleton</keyword>
<protein>
    <recommendedName>
        <fullName evidence="4">Katanin p80 subunit C-terminal domain-containing protein</fullName>
    </recommendedName>
</protein>
<evidence type="ECO:0000313" key="6">
    <source>
        <dbReference type="Proteomes" id="UP001159427"/>
    </source>
</evidence>